<feature type="transmembrane region" description="Helical" evidence="1">
    <location>
        <begin position="16"/>
        <end position="37"/>
    </location>
</feature>
<keyword evidence="1" id="KW-0812">Transmembrane</keyword>
<feature type="transmembrane region" description="Helical" evidence="1">
    <location>
        <begin position="78"/>
        <end position="99"/>
    </location>
</feature>
<keyword evidence="1" id="KW-0472">Membrane</keyword>
<evidence type="ECO:0000313" key="2">
    <source>
        <dbReference type="EMBL" id="SVC04445.1"/>
    </source>
</evidence>
<feature type="non-terminal residue" evidence="2">
    <location>
        <position position="105"/>
    </location>
</feature>
<accession>A0A382IYM1</accession>
<evidence type="ECO:0008006" key="3">
    <source>
        <dbReference type="Google" id="ProtNLM"/>
    </source>
</evidence>
<proteinExistence type="predicted"/>
<sequence>MRKKQLKQFTHSGRPFGLFLSASGMFIVSTDSLFTRIAEIDGWTIAFFVGVFSIPSISIIVWKTLGKTVVTEITAYKWPLLLSSALAAIGTTAFIQAVTRTAVAN</sequence>
<reference evidence="2" key="1">
    <citation type="submission" date="2018-05" db="EMBL/GenBank/DDBJ databases">
        <authorList>
            <person name="Lanie J.A."/>
            <person name="Ng W.-L."/>
            <person name="Kazmierczak K.M."/>
            <person name="Andrzejewski T.M."/>
            <person name="Davidsen T.M."/>
            <person name="Wayne K.J."/>
            <person name="Tettelin H."/>
            <person name="Glass J.I."/>
            <person name="Rusch D."/>
            <person name="Podicherti R."/>
            <person name="Tsui H.-C.T."/>
            <person name="Winkler M.E."/>
        </authorList>
    </citation>
    <scope>NUCLEOTIDE SEQUENCE</scope>
</reference>
<dbReference type="EMBL" id="UINC01070358">
    <property type="protein sequence ID" value="SVC04445.1"/>
    <property type="molecule type" value="Genomic_DNA"/>
</dbReference>
<evidence type="ECO:0000256" key="1">
    <source>
        <dbReference type="SAM" id="Phobius"/>
    </source>
</evidence>
<organism evidence="2">
    <name type="scientific">marine metagenome</name>
    <dbReference type="NCBI Taxonomy" id="408172"/>
    <lineage>
        <taxon>unclassified sequences</taxon>
        <taxon>metagenomes</taxon>
        <taxon>ecological metagenomes</taxon>
    </lineage>
</organism>
<keyword evidence="1" id="KW-1133">Transmembrane helix</keyword>
<feature type="transmembrane region" description="Helical" evidence="1">
    <location>
        <begin position="43"/>
        <end position="66"/>
    </location>
</feature>
<gene>
    <name evidence="2" type="ORF">METZ01_LOCUS257299</name>
</gene>
<protein>
    <recommendedName>
        <fullName evidence="3">EamA domain-containing protein</fullName>
    </recommendedName>
</protein>
<name>A0A382IYM1_9ZZZZ</name>
<dbReference type="AlphaFoldDB" id="A0A382IYM1"/>